<keyword evidence="4" id="KW-1185">Reference proteome</keyword>
<feature type="transmembrane region" description="Helical" evidence="2">
    <location>
        <begin position="1062"/>
        <end position="1081"/>
    </location>
</feature>
<feature type="region of interest" description="Disordered" evidence="1">
    <location>
        <begin position="407"/>
        <end position="432"/>
    </location>
</feature>
<dbReference type="EMBL" id="JANQDX010000009">
    <property type="protein sequence ID" value="KAL0918560.1"/>
    <property type="molecule type" value="Genomic_DNA"/>
</dbReference>
<dbReference type="AlphaFoldDB" id="A0ABD0V1A4"/>
<keyword evidence="2" id="KW-0812">Transmembrane</keyword>
<organism evidence="3 4">
    <name type="scientific">Dendrobium thyrsiflorum</name>
    <name type="common">Pinecone-like raceme dendrobium</name>
    <name type="synonym">Orchid</name>
    <dbReference type="NCBI Taxonomy" id="117978"/>
    <lineage>
        <taxon>Eukaryota</taxon>
        <taxon>Viridiplantae</taxon>
        <taxon>Streptophyta</taxon>
        <taxon>Embryophyta</taxon>
        <taxon>Tracheophyta</taxon>
        <taxon>Spermatophyta</taxon>
        <taxon>Magnoliopsida</taxon>
        <taxon>Liliopsida</taxon>
        <taxon>Asparagales</taxon>
        <taxon>Orchidaceae</taxon>
        <taxon>Epidendroideae</taxon>
        <taxon>Malaxideae</taxon>
        <taxon>Dendrobiinae</taxon>
        <taxon>Dendrobium</taxon>
    </lineage>
</organism>
<keyword evidence="2" id="KW-0472">Membrane</keyword>
<reference evidence="3 4" key="1">
    <citation type="journal article" date="2024" name="Plant Biotechnol. J.">
        <title>Dendrobium thyrsiflorum genome and its molecular insights into genes involved in important horticultural traits.</title>
        <authorList>
            <person name="Chen B."/>
            <person name="Wang J.Y."/>
            <person name="Zheng P.J."/>
            <person name="Li K.L."/>
            <person name="Liang Y.M."/>
            <person name="Chen X.F."/>
            <person name="Zhang C."/>
            <person name="Zhao X."/>
            <person name="He X."/>
            <person name="Zhang G.Q."/>
            <person name="Liu Z.J."/>
            <person name="Xu Q."/>
        </authorList>
    </citation>
    <scope>NUCLEOTIDE SEQUENCE [LARGE SCALE GENOMIC DNA]</scope>
    <source>
        <strain evidence="3">GZMU011</strain>
    </source>
</reference>
<protein>
    <submittedName>
        <fullName evidence="3">Uncharacterized protein</fullName>
    </submittedName>
</protein>
<name>A0ABD0V1A4_DENTH</name>
<comment type="caution">
    <text evidence="3">The sequence shown here is derived from an EMBL/GenBank/DDBJ whole genome shotgun (WGS) entry which is preliminary data.</text>
</comment>
<dbReference type="Proteomes" id="UP001552299">
    <property type="component" value="Unassembled WGS sequence"/>
</dbReference>
<keyword evidence="2" id="KW-1133">Transmembrane helix</keyword>
<sequence length="1083" mass="119860">MYFVYLCIAAVAVPKAFEAFYKENSSTRTYTRMGPDERISAIYVTFRDAMRQSEDQISIFHHSNCEECSDRDGISALLRFCSDNLAGDSCFQPLKLLELNCFSAGIILKLLSAVAYPKSRNLDKENVAPSSFSLASKRPSFGSNSTIFILDEEMSLNDKVKHYERKLEDKRFGGKVYPKKESYEAPVVVSEAGQQSEALSQTWTAIRMAGQQGRGLREAGGGACRRWGLPAGWWRWRPEDGRRLGLADGLGRINGGPAARLKGTQILGRICGESAKMSPSFSRGEKELDSVESASRSVVSYTKSYLGITWRFPMNPIGFQKKLDDLVNLVGSLTKTTKEKHVDSPHFRTSSPHHTPVTHFSASFVETNRGHHYSRDHLSFSNLRVAAPPCRSLPSLDGRTSLGSSVGSVHYDSPLRPTHNHPSQPLASPDLDPASVNLIENRIRKEMSPEPETECIHFVDANDITDDKGFFEDETEVTKLDSLYDLNPDLGVLEPLDLDTLVHLDPNDIKDIPLDKVCLDDINLISKEADLTLNPLKLSSEDSDFIISPNKTTPNNSGLILNNSDVNNLESEVSQSDLLHELDPNLIDPESFELRVITKHDPIENINMSSEDSNLNLKDSEPNFNNEPPLTLLDPNLGVAPLDLHLKESVLPDWADHITPPTDLNENISPHFHVVPTSTLDTLPRLLSPIPTGDSLGYVIMFESDDPSSYHTPDSYILPTTSLSFPVKDLPSPSWLTLLDHLTTPRRLSVTLAETPYGDALLAKDVFIAPPTPVPLNRETFCPLILRLVPKLIFGIETFPSLTPSAPTSSSLGRHPSSLPLAHGHHSPPLPSPRPATHPLLAALPLHLSSPGKPCMGDPDVDHEFLYDEQGRVDILQSPFFDVTFGSDRTVDEYVDRIIYQLTLAIEDRIPQGRWYLIGRPSTPPNLAPNPATTTRGILLPTATIRLFLGFSFDMKINFIVVLQPDETAADNIVHQNLKEIQVVPQPPVLLSASSSATWVNYVLPLLPSPNCHTADEYVDRIIYQLTLAIEDRIPQGSWYIIGRPSTPPNLAPNPATTTRGILLPTVALLIVACILLRYTLLQ</sequence>
<accession>A0ABD0V1A4</accession>
<proteinExistence type="predicted"/>
<evidence type="ECO:0000256" key="2">
    <source>
        <dbReference type="SAM" id="Phobius"/>
    </source>
</evidence>
<feature type="region of interest" description="Disordered" evidence="1">
    <location>
        <begin position="805"/>
        <end position="836"/>
    </location>
</feature>
<evidence type="ECO:0000256" key="1">
    <source>
        <dbReference type="SAM" id="MobiDB-lite"/>
    </source>
</evidence>
<evidence type="ECO:0000313" key="4">
    <source>
        <dbReference type="Proteomes" id="UP001552299"/>
    </source>
</evidence>
<evidence type="ECO:0000313" key="3">
    <source>
        <dbReference type="EMBL" id="KAL0918560.1"/>
    </source>
</evidence>
<gene>
    <name evidence="3" type="ORF">M5K25_010574</name>
</gene>